<dbReference type="PANTHER" id="PTHR43284">
    <property type="entry name" value="ASPARAGINE SYNTHETASE (GLUTAMINE-HYDROLYZING)"/>
    <property type="match status" value="1"/>
</dbReference>
<dbReference type="Gene3D" id="3.40.50.620">
    <property type="entry name" value="HUPs"/>
    <property type="match status" value="1"/>
</dbReference>
<evidence type="ECO:0000256" key="5">
    <source>
        <dbReference type="ARBA" id="ARBA00022840"/>
    </source>
</evidence>
<feature type="binding site" evidence="9">
    <location>
        <position position="326"/>
    </location>
    <ligand>
        <name>ATP</name>
        <dbReference type="ChEBI" id="CHEBI:30616"/>
    </ligand>
</feature>
<keyword evidence="5 9" id="KW-0067">ATP-binding</keyword>
<dbReference type="GO" id="GO:0004066">
    <property type="term" value="F:asparagine synthase (glutamine-hydrolyzing) activity"/>
    <property type="evidence" value="ECO:0007669"/>
    <property type="project" value="UniProtKB-EC"/>
</dbReference>
<dbReference type="GO" id="GO:0006529">
    <property type="term" value="P:asparagine biosynthetic process"/>
    <property type="evidence" value="ECO:0007669"/>
    <property type="project" value="UniProtKB-KW"/>
</dbReference>
<gene>
    <name evidence="11" type="primary">asnO</name>
    <name evidence="11" type="ORF">Mame_00029</name>
</gene>
<keyword evidence="11" id="KW-0436">Ligase</keyword>
<dbReference type="InterPro" id="IPR001962">
    <property type="entry name" value="Asn_synthase"/>
</dbReference>
<dbReference type="Proteomes" id="UP000191135">
    <property type="component" value="Chromosome"/>
</dbReference>
<evidence type="ECO:0000256" key="4">
    <source>
        <dbReference type="ARBA" id="ARBA00022741"/>
    </source>
</evidence>
<feature type="active site" description="For GATase activity" evidence="8">
    <location>
        <position position="35"/>
    </location>
</feature>
<dbReference type="EMBL" id="CP020330">
    <property type="protein sequence ID" value="AQZ49414.1"/>
    <property type="molecule type" value="Genomic_DNA"/>
</dbReference>
<dbReference type="InterPro" id="IPR029055">
    <property type="entry name" value="Ntn_hydrolases_N"/>
</dbReference>
<dbReference type="SUPFAM" id="SSF52402">
    <property type="entry name" value="Adenine nucleotide alpha hydrolases-like"/>
    <property type="match status" value="1"/>
</dbReference>
<dbReference type="InterPro" id="IPR033738">
    <property type="entry name" value="AsnB_N"/>
</dbReference>
<organism evidence="11 12">
    <name type="scientific">Martelella mediterranea DSM 17316</name>
    <dbReference type="NCBI Taxonomy" id="1122214"/>
    <lineage>
        <taxon>Bacteria</taxon>
        <taxon>Pseudomonadati</taxon>
        <taxon>Pseudomonadota</taxon>
        <taxon>Alphaproteobacteria</taxon>
        <taxon>Hyphomicrobiales</taxon>
        <taxon>Aurantimonadaceae</taxon>
        <taxon>Martelella</taxon>
    </lineage>
</organism>
<evidence type="ECO:0000256" key="2">
    <source>
        <dbReference type="ARBA" id="ARBA00005752"/>
    </source>
</evidence>
<dbReference type="InterPro" id="IPR006426">
    <property type="entry name" value="Asn_synth_AEB"/>
</dbReference>
<keyword evidence="4 9" id="KW-0547">Nucleotide-binding</keyword>
<keyword evidence="12" id="KW-1185">Reference proteome</keyword>
<proteinExistence type="inferred from homology"/>
<evidence type="ECO:0000256" key="3">
    <source>
        <dbReference type="ARBA" id="ARBA00012737"/>
    </source>
</evidence>
<keyword evidence="8" id="KW-0061">Asparagine biosynthesis</keyword>
<dbReference type="NCBIfam" id="TIGR01536">
    <property type="entry name" value="asn_synth_AEB"/>
    <property type="match status" value="1"/>
</dbReference>
<evidence type="ECO:0000256" key="1">
    <source>
        <dbReference type="ARBA" id="ARBA00005187"/>
    </source>
</evidence>
<evidence type="ECO:0000313" key="12">
    <source>
        <dbReference type="Proteomes" id="UP000191135"/>
    </source>
</evidence>
<feature type="domain" description="Glutamine amidotransferase type-2" evidence="10">
    <location>
        <begin position="35"/>
        <end position="247"/>
    </location>
</feature>
<dbReference type="KEGG" id="mmed:Mame_00029"/>
<comment type="similarity">
    <text evidence="2">Belongs to the asparagine synthetase family.</text>
</comment>
<evidence type="ECO:0000313" key="11">
    <source>
        <dbReference type="EMBL" id="AQZ49414.1"/>
    </source>
</evidence>
<dbReference type="InterPro" id="IPR017535">
    <property type="entry name" value="Asparagine_synth"/>
</dbReference>
<keyword evidence="6 8" id="KW-0315">Glutamine amidotransferase</keyword>
<dbReference type="CDD" id="cd01991">
    <property type="entry name" value="Asn_synthase_B_C"/>
    <property type="match status" value="1"/>
</dbReference>
<dbReference type="Pfam" id="PF00733">
    <property type="entry name" value="Asn_synthase"/>
    <property type="match status" value="1"/>
</dbReference>
<dbReference type="GO" id="GO:0005524">
    <property type="term" value="F:ATP binding"/>
    <property type="evidence" value="ECO:0007669"/>
    <property type="project" value="UniProtKB-KW"/>
</dbReference>
<feature type="binding site" evidence="9">
    <location>
        <position position="133"/>
    </location>
    <ligand>
        <name>L-glutamine</name>
        <dbReference type="ChEBI" id="CHEBI:58359"/>
    </ligand>
</feature>
<dbReference type="InterPro" id="IPR051786">
    <property type="entry name" value="ASN_synthetase/amidase"/>
</dbReference>
<dbReference type="PANTHER" id="PTHR43284:SF1">
    <property type="entry name" value="ASPARAGINE SYNTHETASE"/>
    <property type="match status" value="1"/>
</dbReference>
<dbReference type="GO" id="GO:0005829">
    <property type="term" value="C:cytosol"/>
    <property type="evidence" value="ECO:0007669"/>
    <property type="project" value="TreeGrafter"/>
</dbReference>
<comment type="pathway">
    <text evidence="1">Amino-acid biosynthesis; L-asparagine biosynthesis; L-asparagine from L-aspartate (L-Gln route): step 1/1.</text>
</comment>
<feature type="binding site" evidence="9">
    <location>
        <position position="299"/>
    </location>
    <ligand>
        <name>ATP</name>
        <dbReference type="ChEBI" id="CHEBI:30616"/>
    </ligand>
</feature>
<dbReference type="PIRSF" id="PIRSF001589">
    <property type="entry name" value="Asn_synthetase_glu-h"/>
    <property type="match status" value="1"/>
</dbReference>
<dbReference type="SUPFAM" id="SSF56235">
    <property type="entry name" value="N-terminal nucleophile aminohydrolases (Ntn hydrolases)"/>
    <property type="match status" value="1"/>
</dbReference>
<comment type="catalytic activity">
    <reaction evidence="7">
        <text>L-aspartate + L-glutamine + ATP + H2O = L-asparagine + L-glutamate + AMP + diphosphate + H(+)</text>
        <dbReference type="Rhea" id="RHEA:12228"/>
        <dbReference type="ChEBI" id="CHEBI:15377"/>
        <dbReference type="ChEBI" id="CHEBI:15378"/>
        <dbReference type="ChEBI" id="CHEBI:29985"/>
        <dbReference type="ChEBI" id="CHEBI:29991"/>
        <dbReference type="ChEBI" id="CHEBI:30616"/>
        <dbReference type="ChEBI" id="CHEBI:33019"/>
        <dbReference type="ChEBI" id="CHEBI:58048"/>
        <dbReference type="ChEBI" id="CHEBI:58359"/>
        <dbReference type="ChEBI" id="CHEBI:456215"/>
        <dbReference type="EC" id="6.3.5.4"/>
    </reaction>
</comment>
<dbReference type="InterPro" id="IPR014729">
    <property type="entry name" value="Rossmann-like_a/b/a_fold"/>
</dbReference>
<dbReference type="Gene3D" id="3.60.20.10">
    <property type="entry name" value="Glutamine Phosphoribosylpyrophosphate, subunit 1, domain 1"/>
    <property type="match status" value="1"/>
</dbReference>
<evidence type="ECO:0000256" key="7">
    <source>
        <dbReference type="ARBA" id="ARBA00048741"/>
    </source>
</evidence>
<dbReference type="EC" id="6.3.5.4" evidence="3"/>
<feature type="binding site" evidence="9">
    <location>
        <begin position="402"/>
        <end position="403"/>
    </location>
    <ligand>
        <name>ATP</name>
        <dbReference type="ChEBI" id="CHEBI:30616"/>
    </ligand>
</feature>
<evidence type="ECO:0000256" key="9">
    <source>
        <dbReference type="PIRSR" id="PIRSR001589-2"/>
    </source>
</evidence>
<dbReference type="CDD" id="cd00712">
    <property type="entry name" value="AsnB"/>
    <property type="match status" value="1"/>
</dbReference>
<sequence>MKNSLRRAVSAPAFCLMRPAEPGSQSTGATDQTMCGIAGEIRFDGTLADSEAVARITAALAPRGPDGSGIFAQGRFAFGHRRLKIIDLSEKAAQPMTDPELGLTIVFNGCIYNYPELRRELEDKGYRFFSTGDTEVIMKAYHAWGRDCVKRFHGMFAFAIVERDSGKAMIARDRFGIKPFYYAMSGRNIRFASTLPALLKGGGIDKSVDPVALHHYMSFHAVVPPPHTIVKGVRKLPPATTRCFEPDGSFEDIRYWSPKHERDAATAKLTREEWRDRVLDALRTAVRRRMVSDVPVGVLLSGGVDSSIITGLLAEEGQKDLMTFSIGFEEANGEKGDEFTYSDLIAERFGTDHHKIFVPSSELMSALPDTINAMSEPMVSYDNIGFFLLSREVSKHIKVVQSGQGADEIFAGYHWYPPLENSNDVVGDYAKGFFDRDHAKLSRHLSDEWLAEEDVSRAFVESHLMAAGAEGPVDRALRLDSQVMLVDDPVKRVDNMTMAWGLEARVPFLDHELAELAATIPPEFKLNDGGKGVLKDAARLVVPHEVIDRKKGYFPVPQLKYISGEYLDMVRDVLTSQVSSERGLFRKSYLDDLFIDPIGHITPLRGSELWQVALLEMWLQSHDI</sequence>
<dbReference type="STRING" id="1122214.Mame_00029"/>
<reference evidence="11 12" key="1">
    <citation type="submission" date="2017-03" db="EMBL/GenBank/DDBJ databases">
        <title>Foreign affairs: Plasmid Transfer between Roseobacters and Rhizobia.</title>
        <authorList>
            <person name="Bartling P."/>
            <person name="Bunk B."/>
            <person name="Overmann J."/>
            <person name="Brinkmann H."/>
            <person name="Petersen J."/>
        </authorList>
    </citation>
    <scope>NUCLEOTIDE SEQUENCE [LARGE SCALE GENOMIC DNA]</scope>
    <source>
        <strain evidence="11 12">MACL11</strain>
    </source>
</reference>
<dbReference type="eggNOG" id="COG0367">
    <property type="taxonomic scope" value="Bacteria"/>
</dbReference>
<evidence type="ECO:0000256" key="6">
    <source>
        <dbReference type="ARBA" id="ARBA00022962"/>
    </source>
</evidence>
<protein>
    <recommendedName>
        <fullName evidence="3">asparagine synthase (glutamine-hydrolyzing)</fullName>
        <ecNumber evidence="3">6.3.5.4</ecNumber>
    </recommendedName>
</protein>
<evidence type="ECO:0000259" key="10">
    <source>
        <dbReference type="PROSITE" id="PS51278"/>
    </source>
</evidence>
<dbReference type="PROSITE" id="PS51278">
    <property type="entry name" value="GATASE_TYPE_2"/>
    <property type="match status" value="1"/>
</dbReference>
<evidence type="ECO:0000256" key="8">
    <source>
        <dbReference type="PIRSR" id="PIRSR001589-1"/>
    </source>
</evidence>
<dbReference type="AlphaFoldDB" id="A0A1U9YVG7"/>
<dbReference type="Pfam" id="PF13537">
    <property type="entry name" value="GATase_7"/>
    <property type="match status" value="1"/>
</dbReference>
<dbReference type="InterPro" id="IPR017932">
    <property type="entry name" value="GATase_2_dom"/>
</dbReference>
<dbReference type="NCBIfam" id="TIGR03104">
    <property type="entry name" value="trio_amidotrans"/>
    <property type="match status" value="1"/>
</dbReference>
<keyword evidence="8" id="KW-0028">Amino-acid biosynthesis</keyword>
<name>A0A1U9YVG7_9HYPH</name>
<accession>A0A1U9YVG7</accession>